<keyword evidence="5 8" id="KW-0238">DNA-binding</keyword>
<keyword evidence="4 8" id="KW-0805">Transcription regulation</keyword>
<comment type="similarity">
    <text evidence="1 8 9">Belongs to the bacterial histone-like protein family.</text>
</comment>
<evidence type="ECO:0000256" key="1">
    <source>
        <dbReference type="ARBA" id="ARBA00010529"/>
    </source>
</evidence>
<keyword evidence="3 8" id="KW-0810">Translation regulation</keyword>
<dbReference type="GO" id="GO:0009893">
    <property type="term" value="P:positive regulation of metabolic process"/>
    <property type="evidence" value="ECO:0007669"/>
    <property type="project" value="UniProtKB-ARBA"/>
</dbReference>
<proteinExistence type="inferred from homology"/>
<dbReference type="PRINTS" id="PR01727">
    <property type="entry name" value="DNABINDINGHU"/>
</dbReference>
<dbReference type="GO" id="GO:0005829">
    <property type="term" value="C:cytosol"/>
    <property type="evidence" value="ECO:0007669"/>
    <property type="project" value="TreeGrafter"/>
</dbReference>
<dbReference type="STRING" id="595536.GCA_000178815_04413"/>
<evidence type="ECO:0000256" key="10">
    <source>
        <dbReference type="SAM" id="MobiDB-lite"/>
    </source>
</evidence>
<feature type="compositionally biased region" description="Basic and acidic residues" evidence="10">
    <location>
        <begin position="1"/>
        <end position="11"/>
    </location>
</feature>
<evidence type="ECO:0000313" key="11">
    <source>
        <dbReference type="EMBL" id="ATQ67098.1"/>
    </source>
</evidence>
<keyword evidence="6 8" id="KW-0804">Transcription</keyword>
<dbReference type="HAMAP" id="MF_00380">
    <property type="entry name" value="IHF_alpha"/>
    <property type="match status" value="1"/>
</dbReference>
<dbReference type="InterPro" id="IPR020816">
    <property type="entry name" value="Histone-like_DNA-bd_CS"/>
</dbReference>
<protein>
    <recommendedName>
        <fullName evidence="2 8">Integration host factor subunit alpha</fullName>
        <shortName evidence="8">IHF-alpha</shortName>
    </recommendedName>
</protein>
<evidence type="ECO:0000313" key="12">
    <source>
        <dbReference type="Proteomes" id="UP000230709"/>
    </source>
</evidence>
<evidence type="ECO:0000256" key="9">
    <source>
        <dbReference type="RuleBase" id="RU003939"/>
    </source>
</evidence>
<evidence type="ECO:0000256" key="3">
    <source>
        <dbReference type="ARBA" id="ARBA00022845"/>
    </source>
</evidence>
<dbReference type="Proteomes" id="UP000230709">
    <property type="component" value="Chromosome"/>
</dbReference>
<evidence type="ECO:0000256" key="5">
    <source>
        <dbReference type="ARBA" id="ARBA00023125"/>
    </source>
</evidence>
<dbReference type="KEGG" id="mtw:CQW49_03735"/>
<evidence type="ECO:0000256" key="2">
    <source>
        <dbReference type="ARBA" id="ARBA00018329"/>
    </source>
</evidence>
<dbReference type="PANTHER" id="PTHR33175">
    <property type="entry name" value="DNA-BINDING PROTEIN HU"/>
    <property type="match status" value="1"/>
</dbReference>
<dbReference type="SMART" id="SM00411">
    <property type="entry name" value="BHL"/>
    <property type="match status" value="1"/>
</dbReference>
<dbReference type="SUPFAM" id="SSF47729">
    <property type="entry name" value="IHF-like DNA-binding proteins"/>
    <property type="match status" value="1"/>
</dbReference>
<dbReference type="PROSITE" id="PS00045">
    <property type="entry name" value="HISTONE_LIKE"/>
    <property type="match status" value="1"/>
</dbReference>
<dbReference type="InterPro" id="IPR000119">
    <property type="entry name" value="Hist_DNA-bd"/>
</dbReference>
<evidence type="ECO:0000256" key="7">
    <source>
        <dbReference type="ARBA" id="ARBA00023172"/>
    </source>
</evidence>
<dbReference type="InterPro" id="IPR010992">
    <property type="entry name" value="IHF-like_DNA-bd_dom_sf"/>
</dbReference>
<dbReference type="InterPro" id="IPR005684">
    <property type="entry name" value="IHF_alpha"/>
</dbReference>
<sequence>MSQKLSEKEAPTIDAPPEEPLVYTRPEPLSHTVTRADLADAVHQRIGLSRTESAEFVEMVLSEIFQAIVAGDDVKLSSFGSFHIRWKNERVGRNPKTGAAAPISARRVVMFKASNVLRARINGHRPIGGKS</sequence>
<dbReference type="GO" id="GO:0030527">
    <property type="term" value="F:structural constituent of chromatin"/>
    <property type="evidence" value="ECO:0007669"/>
    <property type="project" value="InterPro"/>
</dbReference>
<dbReference type="CDD" id="cd13835">
    <property type="entry name" value="IHF_A"/>
    <property type="match status" value="1"/>
</dbReference>
<dbReference type="EMBL" id="CP023737">
    <property type="protein sequence ID" value="ATQ67098.1"/>
    <property type="molecule type" value="Genomic_DNA"/>
</dbReference>
<keyword evidence="12" id="KW-1185">Reference proteome</keyword>
<name>A0A2D2CWC8_METT3</name>
<evidence type="ECO:0000256" key="6">
    <source>
        <dbReference type="ARBA" id="ARBA00023163"/>
    </source>
</evidence>
<evidence type="ECO:0000256" key="8">
    <source>
        <dbReference type="HAMAP-Rule" id="MF_00380"/>
    </source>
</evidence>
<dbReference type="GO" id="GO:0006310">
    <property type="term" value="P:DNA recombination"/>
    <property type="evidence" value="ECO:0007669"/>
    <property type="project" value="UniProtKB-UniRule"/>
</dbReference>
<accession>A0A2D2CWC8</accession>
<dbReference type="NCBIfam" id="NF001401">
    <property type="entry name" value="PRK00285.1"/>
    <property type="match status" value="1"/>
</dbReference>
<dbReference type="GO" id="GO:0006417">
    <property type="term" value="P:regulation of translation"/>
    <property type="evidence" value="ECO:0007669"/>
    <property type="project" value="UniProtKB-UniRule"/>
</dbReference>
<dbReference type="GO" id="GO:0006355">
    <property type="term" value="P:regulation of DNA-templated transcription"/>
    <property type="evidence" value="ECO:0007669"/>
    <property type="project" value="UniProtKB-UniRule"/>
</dbReference>
<dbReference type="Pfam" id="PF00216">
    <property type="entry name" value="Bac_DNA_binding"/>
    <property type="match status" value="1"/>
</dbReference>
<organism evidence="11 12">
    <name type="scientific">Methylosinus trichosporium (strain ATCC 35070 / NCIMB 11131 / UNIQEM 75 / OB3b)</name>
    <dbReference type="NCBI Taxonomy" id="595536"/>
    <lineage>
        <taxon>Bacteria</taxon>
        <taxon>Pseudomonadati</taxon>
        <taxon>Pseudomonadota</taxon>
        <taxon>Alphaproteobacteria</taxon>
        <taxon>Hyphomicrobiales</taxon>
        <taxon>Methylocystaceae</taxon>
        <taxon>Methylosinus</taxon>
    </lineage>
</organism>
<gene>
    <name evidence="8" type="primary">ihfA</name>
    <name evidence="8" type="synonym">himA</name>
    <name evidence="11" type="ORF">CQW49_03735</name>
</gene>
<reference evidence="12" key="1">
    <citation type="submission" date="2017-10" db="EMBL/GenBank/DDBJ databases">
        <title>Completed PacBio SMRT sequence of Methylosinus trichosporium OB3b reveals presence of a third large plasmid.</title>
        <authorList>
            <person name="Charles T.C."/>
            <person name="Lynch M.D.J."/>
            <person name="Heil J.R."/>
            <person name="Cheng J."/>
        </authorList>
    </citation>
    <scope>NUCLEOTIDE SEQUENCE [LARGE SCALE GENOMIC DNA]</scope>
    <source>
        <strain evidence="12">OB3b</strain>
    </source>
</reference>
<dbReference type="Gene3D" id="4.10.520.10">
    <property type="entry name" value="IHF-like DNA-binding proteins"/>
    <property type="match status" value="1"/>
</dbReference>
<comment type="function">
    <text evidence="8">This protein is one of the two subunits of integration host factor, a specific DNA-binding protein that functions in genetic recombination as well as in transcriptional and translational control.</text>
</comment>
<dbReference type="AlphaFoldDB" id="A0A2D2CWC8"/>
<evidence type="ECO:0000256" key="4">
    <source>
        <dbReference type="ARBA" id="ARBA00023015"/>
    </source>
</evidence>
<keyword evidence="7 8" id="KW-0233">DNA recombination</keyword>
<feature type="region of interest" description="Disordered" evidence="10">
    <location>
        <begin position="1"/>
        <end position="25"/>
    </location>
</feature>
<dbReference type="GO" id="GO:0003677">
    <property type="term" value="F:DNA binding"/>
    <property type="evidence" value="ECO:0007669"/>
    <property type="project" value="UniProtKB-UniRule"/>
</dbReference>
<comment type="subunit">
    <text evidence="8">Heterodimer of an alpha and a beta chain.</text>
</comment>
<dbReference type="RefSeq" id="WP_003610479.1">
    <property type="nucleotide sequence ID" value="NZ_ADVE02000001.1"/>
</dbReference>
<dbReference type="PANTHER" id="PTHR33175:SF2">
    <property type="entry name" value="INTEGRATION HOST FACTOR SUBUNIT ALPHA"/>
    <property type="match status" value="1"/>
</dbReference>